<dbReference type="AlphaFoldDB" id="Q13Q19"/>
<dbReference type="KEGG" id="bxe:Bxe_B2166"/>
<evidence type="ECO:0000313" key="1">
    <source>
        <dbReference type="EMBL" id="ABE33820.1"/>
    </source>
</evidence>
<protein>
    <submittedName>
        <fullName evidence="1">Uncharacterized protein</fullName>
    </submittedName>
</protein>
<accession>Q13Q19</accession>
<dbReference type="Proteomes" id="UP000001817">
    <property type="component" value="Chromosome 2"/>
</dbReference>
<gene>
    <name evidence="1" type="ORF">Bxe_B2166</name>
</gene>
<proteinExistence type="predicted"/>
<keyword evidence="2" id="KW-1185">Reference proteome</keyword>
<evidence type="ECO:0000313" key="2">
    <source>
        <dbReference type="Proteomes" id="UP000001817"/>
    </source>
</evidence>
<name>Q13Q19_PARXL</name>
<organism evidence="1 2">
    <name type="scientific">Paraburkholderia xenovorans (strain LB400)</name>
    <dbReference type="NCBI Taxonomy" id="266265"/>
    <lineage>
        <taxon>Bacteria</taxon>
        <taxon>Pseudomonadati</taxon>
        <taxon>Pseudomonadota</taxon>
        <taxon>Betaproteobacteria</taxon>
        <taxon>Burkholderiales</taxon>
        <taxon>Burkholderiaceae</taxon>
        <taxon>Paraburkholderia</taxon>
    </lineage>
</organism>
<dbReference type="EMBL" id="CP000271">
    <property type="protein sequence ID" value="ABE33820.1"/>
    <property type="molecule type" value="Genomic_DNA"/>
</dbReference>
<sequence>MQPVLSGAAALRRSGKPPVDNAVTFAAVHNDPHVSNADSIKYILQDWRMRNQCSVIFEHNRIRRKFDIRPIYPRHKKTASSRKRGGCFPA</sequence>
<reference evidence="1 2" key="1">
    <citation type="journal article" date="2006" name="Proc. Natl. Acad. Sci. U.S.A.">
        <title>Burkholderia xenovorans LB400 harbors a multi-replicon, 9.73-Mbp genome shaped for versatility.</title>
        <authorList>
            <person name="Chain P.S."/>
            <person name="Denef V.J."/>
            <person name="Konstantinidis K.T."/>
            <person name="Vergez L.M."/>
            <person name="Agullo L."/>
            <person name="Reyes V.L."/>
            <person name="Hauser L."/>
            <person name="Cordova M."/>
            <person name="Gomez L."/>
            <person name="Gonzalez M."/>
            <person name="Land M."/>
            <person name="Lao V."/>
            <person name="Larimer F."/>
            <person name="LiPuma J.J."/>
            <person name="Mahenthiralingam E."/>
            <person name="Malfatti S.A."/>
            <person name="Marx C.J."/>
            <person name="Parnell J.J."/>
            <person name="Ramette A."/>
            <person name="Richardson P."/>
            <person name="Seeger M."/>
            <person name="Smith D."/>
            <person name="Spilker T."/>
            <person name="Sul W.J."/>
            <person name="Tsoi T.V."/>
            <person name="Ulrich L.E."/>
            <person name="Zhulin I.B."/>
            <person name="Tiedje J.M."/>
        </authorList>
    </citation>
    <scope>NUCLEOTIDE SEQUENCE [LARGE SCALE GENOMIC DNA]</scope>
    <source>
        <strain evidence="1 2">LB400</strain>
    </source>
</reference>